<proteinExistence type="predicted"/>
<evidence type="ECO:0000313" key="2">
    <source>
        <dbReference type="Proteomes" id="UP001516400"/>
    </source>
</evidence>
<name>A0ABD2P894_9CUCU</name>
<accession>A0ABD2P894</accession>
<dbReference type="Proteomes" id="UP001516400">
    <property type="component" value="Unassembled WGS sequence"/>
</dbReference>
<evidence type="ECO:0000313" key="1">
    <source>
        <dbReference type="EMBL" id="KAL3287158.1"/>
    </source>
</evidence>
<dbReference type="AlphaFoldDB" id="A0ABD2P894"/>
<protein>
    <submittedName>
        <fullName evidence="1">Uncharacterized protein</fullName>
    </submittedName>
</protein>
<organism evidence="1 2">
    <name type="scientific">Cryptolaemus montrouzieri</name>
    <dbReference type="NCBI Taxonomy" id="559131"/>
    <lineage>
        <taxon>Eukaryota</taxon>
        <taxon>Metazoa</taxon>
        <taxon>Ecdysozoa</taxon>
        <taxon>Arthropoda</taxon>
        <taxon>Hexapoda</taxon>
        <taxon>Insecta</taxon>
        <taxon>Pterygota</taxon>
        <taxon>Neoptera</taxon>
        <taxon>Endopterygota</taxon>
        <taxon>Coleoptera</taxon>
        <taxon>Polyphaga</taxon>
        <taxon>Cucujiformia</taxon>
        <taxon>Coccinelloidea</taxon>
        <taxon>Coccinellidae</taxon>
        <taxon>Scymninae</taxon>
        <taxon>Scymnini</taxon>
        <taxon>Cryptolaemus</taxon>
    </lineage>
</organism>
<dbReference type="EMBL" id="JABFTP020000185">
    <property type="protein sequence ID" value="KAL3287158.1"/>
    <property type="molecule type" value="Genomic_DNA"/>
</dbReference>
<keyword evidence="2" id="KW-1185">Reference proteome</keyword>
<reference evidence="1 2" key="1">
    <citation type="journal article" date="2021" name="BMC Biol.">
        <title>Horizontally acquired antibacterial genes associated with adaptive radiation of ladybird beetles.</title>
        <authorList>
            <person name="Li H.S."/>
            <person name="Tang X.F."/>
            <person name="Huang Y.H."/>
            <person name="Xu Z.Y."/>
            <person name="Chen M.L."/>
            <person name="Du X.Y."/>
            <person name="Qiu B.Y."/>
            <person name="Chen P.T."/>
            <person name="Zhang W."/>
            <person name="Slipinski A."/>
            <person name="Escalona H.E."/>
            <person name="Waterhouse R.M."/>
            <person name="Zwick A."/>
            <person name="Pang H."/>
        </authorList>
    </citation>
    <scope>NUCLEOTIDE SEQUENCE [LARGE SCALE GENOMIC DNA]</scope>
    <source>
        <strain evidence="1">SYSU2018</strain>
    </source>
</reference>
<gene>
    <name evidence="1" type="ORF">HHI36_001637</name>
</gene>
<comment type="caution">
    <text evidence="1">The sequence shown here is derived from an EMBL/GenBank/DDBJ whole genome shotgun (WGS) entry which is preliminary data.</text>
</comment>
<sequence length="279" mass="31676">MSVSIPGELPPGLKIKLTNKSKINLEKLLSGGLIGSDIDKELLELELQEFSRDKAVLNEIKSVLGNKHVAKHLEKTHEQIMNKISTYRYSNIHKGPFTVIIDSLEQNIGNLNPASIGKIIYNKNNYKNLDITRIDRKGKNRIGITFRYGNDANKFLENNDFDKNKYNIYIPARMISVMGIVRDIGQDITEEDIIEHAINSLKHPTPQRLTDFPNLDQNNHDSQPLTKIVTQKRSYAEVLEKNNTPNTPQTGKKITVITPPKVRALDNNTDTIRRNMKVA</sequence>